<dbReference type="Pfam" id="PF00106">
    <property type="entry name" value="adh_short"/>
    <property type="match status" value="1"/>
</dbReference>
<sequence>MGGMFSRMWDQSFFLPKPTFTEDELPDQTGKVHIITGGYTGIGFELAKMLYSRNSTVYLAGRSPSKGSAAINTLNTEFPDSKGRVEFLHLDLADLSTIKASATSFLAKETRLDVLINNAGVMIPPKDSKTAQGYDLQTGTNVYGPFLFTTLLLPILQRTAQTAEKGSVRVCWASSIGGEVFAPKGGVAFGSDGLLDSAMSNEKLYGQSKAASILLGAEAAYRWGKDGIISNSFHPGNLQSELQRHASAVQRALFGFMLHPVKFGAYTELFAGWSPEVTGERNGGQSETGPVLDLYLIGQKNAQESRLILGEAHWNRSTSASAFPAL</sequence>
<dbReference type="InterPro" id="IPR020904">
    <property type="entry name" value="Sc_DH/Rdtase_CS"/>
</dbReference>
<accession>A0A9P4R782</accession>
<dbReference type="InterPro" id="IPR002347">
    <property type="entry name" value="SDR_fam"/>
</dbReference>
<keyword evidence="5" id="KW-1185">Reference proteome</keyword>
<dbReference type="PANTHER" id="PTHR24320">
    <property type="entry name" value="RETINOL DEHYDROGENASE"/>
    <property type="match status" value="1"/>
</dbReference>
<dbReference type="Proteomes" id="UP000799444">
    <property type="component" value="Unassembled WGS sequence"/>
</dbReference>
<evidence type="ECO:0000256" key="2">
    <source>
        <dbReference type="ARBA" id="ARBA00022857"/>
    </source>
</evidence>
<evidence type="ECO:0000313" key="4">
    <source>
        <dbReference type="EMBL" id="KAF2737721.1"/>
    </source>
</evidence>
<protein>
    <submittedName>
        <fullName evidence="4">Short-chain dehydrogenase</fullName>
    </submittedName>
</protein>
<evidence type="ECO:0000256" key="1">
    <source>
        <dbReference type="ARBA" id="ARBA00006484"/>
    </source>
</evidence>
<evidence type="ECO:0000313" key="5">
    <source>
        <dbReference type="Proteomes" id="UP000799444"/>
    </source>
</evidence>
<reference evidence="4" key="1">
    <citation type="journal article" date="2020" name="Stud. Mycol.">
        <title>101 Dothideomycetes genomes: a test case for predicting lifestyles and emergence of pathogens.</title>
        <authorList>
            <person name="Haridas S."/>
            <person name="Albert R."/>
            <person name="Binder M."/>
            <person name="Bloem J."/>
            <person name="Labutti K."/>
            <person name="Salamov A."/>
            <person name="Andreopoulos B."/>
            <person name="Baker S."/>
            <person name="Barry K."/>
            <person name="Bills G."/>
            <person name="Bluhm B."/>
            <person name="Cannon C."/>
            <person name="Castanera R."/>
            <person name="Culley D."/>
            <person name="Daum C."/>
            <person name="Ezra D."/>
            <person name="Gonzalez J."/>
            <person name="Henrissat B."/>
            <person name="Kuo A."/>
            <person name="Liang C."/>
            <person name="Lipzen A."/>
            <person name="Lutzoni F."/>
            <person name="Magnuson J."/>
            <person name="Mondo S."/>
            <person name="Nolan M."/>
            <person name="Ohm R."/>
            <person name="Pangilinan J."/>
            <person name="Park H.-J."/>
            <person name="Ramirez L."/>
            <person name="Alfaro M."/>
            <person name="Sun H."/>
            <person name="Tritt A."/>
            <person name="Yoshinaga Y."/>
            <person name="Zwiers L.-H."/>
            <person name="Turgeon B."/>
            <person name="Goodwin S."/>
            <person name="Spatafora J."/>
            <person name="Crous P."/>
            <person name="Grigoriev I."/>
        </authorList>
    </citation>
    <scope>NUCLEOTIDE SEQUENCE</scope>
    <source>
        <strain evidence="4">CBS 125425</strain>
    </source>
</reference>
<comment type="similarity">
    <text evidence="1">Belongs to the short-chain dehydrogenases/reductases (SDR) family.</text>
</comment>
<dbReference type="PROSITE" id="PS00061">
    <property type="entry name" value="ADH_SHORT"/>
    <property type="match status" value="1"/>
</dbReference>
<dbReference type="AlphaFoldDB" id="A0A9P4R782"/>
<keyword evidence="2" id="KW-0521">NADP</keyword>
<evidence type="ECO:0000256" key="3">
    <source>
        <dbReference type="ARBA" id="ARBA00023002"/>
    </source>
</evidence>
<dbReference type="PANTHER" id="PTHR24320:SF236">
    <property type="entry name" value="SHORT-CHAIN DEHYDROGENASE-RELATED"/>
    <property type="match status" value="1"/>
</dbReference>
<keyword evidence="3" id="KW-0560">Oxidoreductase</keyword>
<name>A0A9P4R782_9PLEO</name>
<dbReference type="OrthoDB" id="191139at2759"/>
<dbReference type="InterPro" id="IPR036291">
    <property type="entry name" value="NAD(P)-bd_dom_sf"/>
</dbReference>
<comment type="caution">
    <text evidence="4">The sequence shown here is derived from an EMBL/GenBank/DDBJ whole genome shotgun (WGS) entry which is preliminary data.</text>
</comment>
<dbReference type="EMBL" id="ML996114">
    <property type="protein sequence ID" value="KAF2737721.1"/>
    <property type="molecule type" value="Genomic_DNA"/>
</dbReference>
<dbReference type="PRINTS" id="PR00081">
    <property type="entry name" value="GDHRDH"/>
</dbReference>
<organism evidence="4 5">
    <name type="scientific">Polyplosphaeria fusca</name>
    <dbReference type="NCBI Taxonomy" id="682080"/>
    <lineage>
        <taxon>Eukaryota</taxon>
        <taxon>Fungi</taxon>
        <taxon>Dikarya</taxon>
        <taxon>Ascomycota</taxon>
        <taxon>Pezizomycotina</taxon>
        <taxon>Dothideomycetes</taxon>
        <taxon>Pleosporomycetidae</taxon>
        <taxon>Pleosporales</taxon>
        <taxon>Tetraplosphaeriaceae</taxon>
        <taxon>Polyplosphaeria</taxon>
    </lineage>
</organism>
<dbReference type="GO" id="GO:0016491">
    <property type="term" value="F:oxidoreductase activity"/>
    <property type="evidence" value="ECO:0007669"/>
    <property type="project" value="UniProtKB-KW"/>
</dbReference>
<proteinExistence type="inferred from homology"/>
<dbReference type="SUPFAM" id="SSF51735">
    <property type="entry name" value="NAD(P)-binding Rossmann-fold domains"/>
    <property type="match status" value="1"/>
</dbReference>
<gene>
    <name evidence="4" type="ORF">EJ04DRAFT_521003</name>
</gene>
<dbReference type="Gene3D" id="3.40.50.720">
    <property type="entry name" value="NAD(P)-binding Rossmann-like Domain"/>
    <property type="match status" value="1"/>
</dbReference>